<dbReference type="RefSeq" id="WP_024140157.1">
    <property type="nucleotide sequence ID" value="NZ_CP077696.1"/>
</dbReference>
<reference evidence="3" key="5">
    <citation type="submission" date="2021-05" db="EMBL/GenBank/DDBJ databases">
        <title>Whole genome sequencing of cultured pathogen.</title>
        <authorList>
            <person name="Hoffmann M."/>
            <person name="Balkey M."/>
            <person name="Luo Y."/>
        </authorList>
    </citation>
    <scope>NUCLEOTIDE SEQUENCE</scope>
    <source>
        <strain evidence="3">CFSAN058598</strain>
    </source>
</reference>
<evidence type="ECO:0000313" key="1">
    <source>
        <dbReference type="EMBL" id="ECH9791550.1"/>
    </source>
</evidence>
<dbReference type="EMBL" id="DAAMJF010000049">
    <property type="protein sequence ID" value="HAC6885252.1"/>
    <property type="molecule type" value="Genomic_DNA"/>
</dbReference>
<dbReference type="AlphaFoldDB" id="A0A3U0D6P3"/>
<sequence length="178" mass="20336">MAKKNESPLLQSDVDRVINSKKIVDVSSIKWGKKPPPGRSPMWLQTAITPYEDGSPLPGLKFVLQWRPADEYGDSPKIQMVALYFGRRIFGVDSYPNDRHTNRVRVCHPDYAESILGPHYHLYFESALPYEIGLIIREKIAPDDLLGHWRFFCYKLNVTCKGILPLPTQEDSGQIPLL</sequence>
<proteinExistence type="predicted"/>
<name>A0A3U0D6P3_SALET</name>
<gene>
    <name evidence="3" type="ORF">DAX72_016810</name>
    <name evidence="2" type="ORF">G0D71_18005</name>
    <name evidence="1" type="ORF">XT48_00905</name>
</gene>
<reference evidence="2" key="1">
    <citation type="journal article" date="2018" name="Genome Biol.">
        <title>SKESA: strategic k-mer extension for scrupulous assemblies.</title>
        <authorList>
            <person name="Souvorov A."/>
            <person name="Agarwala R."/>
            <person name="Lipman D.J."/>
        </authorList>
    </citation>
    <scope>NUCLEOTIDE SEQUENCE</scope>
    <source>
        <strain evidence="2">13-0328</strain>
    </source>
</reference>
<evidence type="ECO:0000313" key="3">
    <source>
        <dbReference type="EMBL" id="QXR53404.1"/>
    </source>
</evidence>
<organism evidence="2">
    <name type="scientific">Salmonella enterica I</name>
    <dbReference type="NCBI Taxonomy" id="59201"/>
    <lineage>
        <taxon>Bacteria</taxon>
        <taxon>Pseudomonadati</taxon>
        <taxon>Pseudomonadota</taxon>
        <taxon>Gammaproteobacteria</taxon>
        <taxon>Enterobacterales</taxon>
        <taxon>Enterobacteriaceae</taxon>
        <taxon>Salmonella</taxon>
    </lineage>
</organism>
<dbReference type="EMBL" id="AAITSG010000001">
    <property type="protein sequence ID" value="ECH9791550.1"/>
    <property type="molecule type" value="Genomic_DNA"/>
</dbReference>
<reference evidence="3" key="2">
    <citation type="submission" date="2018-04" db="EMBL/GenBank/DDBJ databases">
        <authorList>
            <person name="Bell R."/>
        </authorList>
    </citation>
    <scope>NUCLEOTIDE SEQUENCE</scope>
    <source>
        <strain evidence="3">CFSAN058598</strain>
    </source>
</reference>
<accession>A0A3U0D6P3</accession>
<reference evidence="1" key="4">
    <citation type="submission" date="2018-07" db="EMBL/GenBank/DDBJ databases">
        <authorList>
            <consortium name="GenomeTrakr network: Whole genome sequencing for foodborne pathogen traceback"/>
        </authorList>
    </citation>
    <scope>NUCLEOTIDE SEQUENCE</scope>
    <source>
        <strain evidence="1">NY-N13148</strain>
    </source>
</reference>
<protein>
    <submittedName>
        <fullName evidence="2">Uncharacterized protein</fullName>
    </submittedName>
</protein>
<dbReference type="EMBL" id="CP077696">
    <property type="protein sequence ID" value="QXR53404.1"/>
    <property type="molecule type" value="Genomic_DNA"/>
</dbReference>
<reference evidence="2" key="3">
    <citation type="submission" date="2018-07" db="EMBL/GenBank/DDBJ databases">
        <authorList>
            <consortium name="NCBI Pathogen Detection Project"/>
        </authorList>
    </citation>
    <scope>NUCLEOTIDE SEQUENCE</scope>
    <source>
        <strain evidence="2">13-0328</strain>
    </source>
</reference>
<evidence type="ECO:0000313" key="2">
    <source>
        <dbReference type="EMBL" id="HAC6885252.1"/>
    </source>
</evidence>